<dbReference type="STRING" id="4999.A0A1Y1UGN9"/>
<dbReference type="InParanoid" id="A0A1Y1UGN9"/>
<feature type="chain" id="PRO_5012598411" evidence="1">
    <location>
        <begin position="19"/>
        <end position="221"/>
    </location>
</feature>
<evidence type="ECO:0000256" key="1">
    <source>
        <dbReference type="SAM" id="SignalP"/>
    </source>
</evidence>
<dbReference type="InterPro" id="IPR012349">
    <property type="entry name" value="Split_barrel_FMN-bd"/>
</dbReference>
<dbReference type="Pfam" id="PF13883">
    <property type="entry name" value="CREG_beta-barrel"/>
    <property type="match status" value="1"/>
</dbReference>
<feature type="signal peptide" evidence="1">
    <location>
        <begin position="1"/>
        <end position="18"/>
    </location>
</feature>
<accession>A0A1Y1UGN9</accession>
<comment type="caution">
    <text evidence="3">The sequence shown here is derived from an EMBL/GenBank/DDBJ whole genome shotgun (WGS) entry which is preliminary data.</text>
</comment>
<protein>
    <submittedName>
        <fullName evidence="3">Pyridoxamine 5'-phosphate oxidase-domain-containing protein</fullName>
    </submittedName>
</protein>
<feature type="domain" description="CREG-like beta-barrel" evidence="2">
    <location>
        <begin position="28"/>
        <end position="197"/>
    </location>
</feature>
<dbReference type="RefSeq" id="XP_021871177.1">
    <property type="nucleotide sequence ID" value="XM_022018196.1"/>
</dbReference>
<dbReference type="SUPFAM" id="SSF50475">
    <property type="entry name" value="FMN-binding split barrel"/>
    <property type="match status" value="1"/>
</dbReference>
<dbReference type="PANTHER" id="PTHR37273">
    <property type="entry name" value="CHROMOSOME 8, WHOLE GENOME SHOTGUN SEQUENCE"/>
    <property type="match status" value="1"/>
</dbReference>
<reference evidence="3 4" key="1">
    <citation type="submission" date="2017-03" db="EMBL/GenBank/DDBJ databases">
        <title>Widespread Adenine N6-methylation of Active Genes in Fungi.</title>
        <authorList>
            <consortium name="DOE Joint Genome Institute"/>
            <person name="Mondo S.J."/>
            <person name="Dannebaum R.O."/>
            <person name="Kuo R.C."/>
            <person name="Louie K.B."/>
            <person name="Bewick A.J."/>
            <person name="Labutti K."/>
            <person name="Haridas S."/>
            <person name="Kuo A."/>
            <person name="Salamov A."/>
            <person name="Ahrendt S.R."/>
            <person name="Lau R."/>
            <person name="Bowen B.P."/>
            <person name="Lipzen A."/>
            <person name="Sullivan W."/>
            <person name="Andreopoulos W.B."/>
            <person name="Clum A."/>
            <person name="Lindquist E."/>
            <person name="Daum C."/>
            <person name="Northen T.R."/>
            <person name="Ramamoorthy G."/>
            <person name="Schmitz R.J."/>
            <person name="Gryganskyi A."/>
            <person name="Culley D."/>
            <person name="Magnuson J."/>
            <person name="James T.Y."/>
            <person name="O'Malley M.A."/>
            <person name="Stajich J.E."/>
            <person name="Spatafora J.W."/>
            <person name="Visel A."/>
            <person name="Grigoriev I.V."/>
        </authorList>
    </citation>
    <scope>NUCLEOTIDE SEQUENCE [LARGE SCALE GENOMIC DNA]</scope>
    <source>
        <strain evidence="3 4">NRRL Y-17943</strain>
    </source>
</reference>
<evidence type="ECO:0000313" key="4">
    <source>
        <dbReference type="Proteomes" id="UP000193218"/>
    </source>
</evidence>
<sequence length="221" mass="24708">MLGSLFLVFTLLMGGAVATPATESRESIEAAAYHVKEMVHRQTTGTIASVFPPDSEHAGHPFALMEYHAPCFPAPALTMLLMPIALSTRNILANSSHPATYTISEKVPFDPSPMSQARVAFIGNITVMKYENIPEDELEIMEKCFTWYHPDAKSWIPYQSQHPFNSFWAKFQPSDIYYVGGFGDSHYIGHIPIDLYTKVGEGVKSSDHWSDRNVPSLRIQN</sequence>
<keyword evidence="4" id="KW-1185">Reference proteome</keyword>
<gene>
    <name evidence="3" type="ORF">BD324DRAFT_650748</name>
</gene>
<evidence type="ECO:0000313" key="3">
    <source>
        <dbReference type="EMBL" id="ORX37139.1"/>
    </source>
</evidence>
<dbReference type="AlphaFoldDB" id="A0A1Y1UGN9"/>
<dbReference type="OrthoDB" id="2138282at2759"/>
<dbReference type="GeneID" id="33560005"/>
<dbReference type="Gene3D" id="2.30.110.10">
    <property type="entry name" value="Electron Transport, Fmn-binding Protein, Chain A"/>
    <property type="match status" value="1"/>
</dbReference>
<proteinExistence type="predicted"/>
<dbReference type="Proteomes" id="UP000193218">
    <property type="component" value="Unassembled WGS sequence"/>
</dbReference>
<dbReference type="PANTHER" id="PTHR37273:SF1">
    <property type="entry name" value="ADL397C-AP"/>
    <property type="match status" value="1"/>
</dbReference>
<organism evidence="3 4">
    <name type="scientific">Kockovaella imperatae</name>
    <dbReference type="NCBI Taxonomy" id="4999"/>
    <lineage>
        <taxon>Eukaryota</taxon>
        <taxon>Fungi</taxon>
        <taxon>Dikarya</taxon>
        <taxon>Basidiomycota</taxon>
        <taxon>Agaricomycotina</taxon>
        <taxon>Tremellomycetes</taxon>
        <taxon>Tremellales</taxon>
        <taxon>Cuniculitremaceae</taxon>
        <taxon>Kockovaella</taxon>
    </lineage>
</organism>
<name>A0A1Y1UGN9_9TREE</name>
<keyword evidence="1" id="KW-0732">Signal</keyword>
<dbReference type="EMBL" id="NBSH01000006">
    <property type="protein sequence ID" value="ORX37139.1"/>
    <property type="molecule type" value="Genomic_DNA"/>
</dbReference>
<evidence type="ECO:0000259" key="2">
    <source>
        <dbReference type="Pfam" id="PF13883"/>
    </source>
</evidence>
<dbReference type="InterPro" id="IPR055343">
    <property type="entry name" value="CREG_beta-barrel"/>
</dbReference>